<dbReference type="EMBL" id="FNAN01000010">
    <property type="protein sequence ID" value="SDF39572.1"/>
    <property type="molecule type" value="Genomic_DNA"/>
</dbReference>
<keyword evidence="2" id="KW-1185">Reference proteome</keyword>
<dbReference type="RefSeq" id="WP_090152902.1">
    <property type="nucleotide sequence ID" value="NZ_FNAN01000010.1"/>
</dbReference>
<organism evidence="1 2">
    <name type="scientific">Dyadobacter soli</name>
    <dbReference type="NCBI Taxonomy" id="659014"/>
    <lineage>
        <taxon>Bacteria</taxon>
        <taxon>Pseudomonadati</taxon>
        <taxon>Bacteroidota</taxon>
        <taxon>Cytophagia</taxon>
        <taxon>Cytophagales</taxon>
        <taxon>Spirosomataceae</taxon>
        <taxon>Dyadobacter</taxon>
    </lineage>
</organism>
<accession>A0A1G7KQR9</accession>
<dbReference type="Proteomes" id="UP000198748">
    <property type="component" value="Unassembled WGS sequence"/>
</dbReference>
<dbReference type="OrthoDB" id="9842660at2"/>
<reference evidence="2" key="1">
    <citation type="submission" date="2016-10" db="EMBL/GenBank/DDBJ databases">
        <authorList>
            <person name="Varghese N."/>
            <person name="Submissions S."/>
        </authorList>
    </citation>
    <scope>NUCLEOTIDE SEQUENCE [LARGE SCALE GENOMIC DNA]</scope>
    <source>
        <strain evidence="2">DSM 25329</strain>
    </source>
</reference>
<dbReference type="AlphaFoldDB" id="A0A1G7KQR9"/>
<protein>
    <submittedName>
        <fullName evidence="1">Uncharacterized protein</fullName>
    </submittedName>
</protein>
<name>A0A1G7KQR9_9BACT</name>
<gene>
    <name evidence="1" type="ORF">SAMN04487996_110192</name>
</gene>
<evidence type="ECO:0000313" key="2">
    <source>
        <dbReference type="Proteomes" id="UP000198748"/>
    </source>
</evidence>
<proteinExistence type="predicted"/>
<sequence length="163" mass="18898">MKSLTRYFFLRTIPLIMVGCWDQRPSAPLVTQIGGTWKWTKTMDRRYNVLESSSSAKSGHIDVKILPYGSEFCEVLDFYVDSIKVDSLFMPATDNYNSSIQKDNQVVVNYLDKNRNPVAARFKFFFPRNKSSASRMELTIQKNTLNYNPEMDSLIKEYVPVIK</sequence>
<evidence type="ECO:0000313" key="1">
    <source>
        <dbReference type="EMBL" id="SDF39572.1"/>
    </source>
</evidence>